<proteinExistence type="predicted"/>
<sequence>MRWMVKLKLCLGYSRGNNSPSKTILLIFTAGLMLHLNWKFQPPDVSMSCKASCNVKDVLSCSPNGEIITKTSVRELGKPLTRKVFLTIGIPTVARTYKNKTESYLTATLNSLLTSNVSEDDLKNILIVVFLADTEESARAIVKKKLLENFSKYMEMNLIHVISAPPSFYPRLKGIPSTLGDGPDRMYWRSKQSMDYVFMFYYSHGLANYYLHLEDDVTTEPNTLSQIRKFIDQRGNVTWEVLNFSMWGFIGKLFHDENLRLLGRYLEKFYFEMPCDWLLYSYYASRGGKSMLKDKKNMYEKELFHHIGHQSSSLGT</sequence>
<dbReference type="EMBL" id="RCHS01003782">
    <property type="protein sequence ID" value="RMX39789.1"/>
    <property type="molecule type" value="Genomic_DNA"/>
</dbReference>
<dbReference type="Pfam" id="PF04666">
    <property type="entry name" value="MGAT4_cons"/>
    <property type="match status" value="1"/>
</dbReference>
<dbReference type="PANTHER" id="PTHR12062:SF0">
    <property type="entry name" value="ALPHA-1,3-MANNOSYL-GLYCOPROTEIN 4-BETA-N-ACETYLGLUCOSAMINYLTRANSFERASE B"/>
    <property type="match status" value="1"/>
</dbReference>
<reference evidence="2 3" key="1">
    <citation type="journal article" date="2018" name="Sci. Rep.">
        <title>Comparative analysis of the Pocillopora damicornis genome highlights role of immune system in coral evolution.</title>
        <authorList>
            <person name="Cunning R."/>
            <person name="Bay R.A."/>
            <person name="Gillette P."/>
            <person name="Baker A.C."/>
            <person name="Traylor-Knowles N."/>
        </authorList>
    </citation>
    <scope>NUCLEOTIDE SEQUENCE [LARGE SCALE GENOMIC DNA]</scope>
    <source>
        <strain evidence="2">RSMAS</strain>
        <tissue evidence="2">Whole animal</tissue>
    </source>
</reference>
<dbReference type="InterPro" id="IPR057279">
    <property type="entry name" value="MGAT4"/>
</dbReference>
<name>A0A3M6TEQ4_POCDA</name>
<dbReference type="AlphaFoldDB" id="A0A3M6TEQ4"/>
<feature type="domain" description="MGAT4 conserved region" evidence="1">
    <location>
        <begin position="75"/>
        <end position="314"/>
    </location>
</feature>
<dbReference type="GO" id="GO:0006487">
    <property type="term" value="P:protein N-linked glycosylation"/>
    <property type="evidence" value="ECO:0007669"/>
    <property type="project" value="TreeGrafter"/>
</dbReference>
<protein>
    <recommendedName>
        <fullName evidence="1">MGAT4 conserved region domain-containing protein</fullName>
    </recommendedName>
</protein>
<dbReference type="InterPro" id="IPR006759">
    <property type="entry name" value="Glyco_transf_54"/>
</dbReference>
<evidence type="ECO:0000313" key="3">
    <source>
        <dbReference type="Proteomes" id="UP000275408"/>
    </source>
</evidence>
<organism evidence="2 3">
    <name type="scientific">Pocillopora damicornis</name>
    <name type="common">Cauliflower coral</name>
    <name type="synonym">Millepora damicornis</name>
    <dbReference type="NCBI Taxonomy" id="46731"/>
    <lineage>
        <taxon>Eukaryota</taxon>
        <taxon>Metazoa</taxon>
        <taxon>Cnidaria</taxon>
        <taxon>Anthozoa</taxon>
        <taxon>Hexacorallia</taxon>
        <taxon>Scleractinia</taxon>
        <taxon>Astrocoeniina</taxon>
        <taxon>Pocilloporidae</taxon>
        <taxon>Pocillopora</taxon>
    </lineage>
</organism>
<keyword evidence="3" id="KW-1185">Reference proteome</keyword>
<gene>
    <name evidence="2" type="ORF">pdam_00007139</name>
</gene>
<dbReference type="Proteomes" id="UP000275408">
    <property type="component" value="Unassembled WGS sequence"/>
</dbReference>
<dbReference type="OMA" id="QPKARYY"/>
<evidence type="ECO:0000313" key="2">
    <source>
        <dbReference type="EMBL" id="RMX39789.1"/>
    </source>
</evidence>
<dbReference type="STRING" id="46731.A0A3M6TEQ4"/>
<dbReference type="GO" id="GO:0008375">
    <property type="term" value="F:acetylglucosaminyltransferase activity"/>
    <property type="evidence" value="ECO:0007669"/>
    <property type="project" value="TreeGrafter"/>
</dbReference>
<comment type="caution">
    <text evidence="2">The sequence shown here is derived from an EMBL/GenBank/DDBJ whole genome shotgun (WGS) entry which is preliminary data.</text>
</comment>
<dbReference type="PANTHER" id="PTHR12062">
    <property type="entry name" value="N-ACETYLGLUCOSAMINYLTRANSFERASE VI"/>
    <property type="match status" value="1"/>
</dbReference>
<evidence type="ECO:0000259" key="1">
    <source>
        <dbReference type="Pfam" id="PF04666"/>
    </source>
</evidence>
<accession>A0A3M6TEQ4</accession>
<dbReference type="OrthoDB" id="2016523at2759"/>